<evidence type="ECO:0000313" key="2">
    <source>
        <dbReference type="EMBL" id="KAF2251795.1"/>
    </source>
</evidence>
<proteinExistence type="predicted"/>
<organism evidence="2 3">
    <name type="scientific">Trematosphaeria pertusa</name>
    <dbReference type="NCBI Taxonomy" id="390896"/>
    <lineage>
        <taxon>Eukaryota</taxon>
        <taxon>Fungi</taxon>
        <taxon>Dikarya</taxon>
        <taxon>Ascomycota</taxon>
        <taxon>Pezizomycotina</taxon>
        <taxon>Dothideomycetes</taxon>
        <taxon>Pleosporomycetidae</taxon>
        <taxon>Pleosporales</taxon>
        <taxon>Massarineae</taxon>
        <taxon>Trematosphaeriaceae</taxon>
        <taxon>Trematosphaeria</taxon>
    </lineage>
</organism>
<protein>
    <submittedName>
        <fullName evidence="2">Uncharacterized protein</fullName>
    </submittedName>
</protein>
<dbReference type="OrthoDB" id="2150604at2759"/>
<dbReference type="RefSeq" id="XP_033686799.1">
    <property type="nucleotide sequence ID" value="XM_033821051.1"/>
</dbReference>
<dbReference type="GeneID" id="54574381"/>
<evidence type="ECO:0000313" key="3">
    <source>
        <dbReference type="Proteomes" id="UP000800094"/>
    </source>
</evidence>
<feature type="transmembrane region" description="Helical" evidence="1">
    <location>
        <begin position="99"/>
        <end position="122"/>
    </location>
</feature>
<feature type="transmembrane region" description="Helical" evidence="1">
    <location>
        <begin position="167"/>
        <end position="189"/>
    </location>
</feature>
<keyword evidence="1" id="KW-0472">Membrane</keyword>
<keyword evidence="1" id="KW-1133">Transmembrane helix</keyword>
<reference evidence="2" key="1">
    <citation type="journal article" date="2020" name="Stud. Mycol.">
        <title>101 Dothideomycetes genomes: a test case for predicting lifestyles and emergence of pathogens.</title>
        <authorList>
            <person name="Haridas S."/>
            <person name="Albert R."/>
            <person name="Binder M."/>
            <person name="Bloem J."/>
            <person name="Labutti K."/>
            <person name="Salamov A."/>
            <person name="Andreopoulos B."/>
            <person name="Baker S."/>
            <person name="Barry K."/>
            <person name="Bills G."/>
            <person name="Bluhm B."/>
            <person name="Cannon C."/>
            <person name="Castanera R."/>
            <person name="Culley D."/>
            <person name="Daum C."/>
            <person name="Ezra D."/>
            <person name="Gonzalez J."/>
            <person name="Henrissat B."/>
            <person name="Kuo A."/>
            <person name="Liang C."/>
            <person name="Lipzen A."/>
            <person name="Lutzoni F."/>
            <person name="Magnuson J."/>
            <person name="Mondo S."/>
            <person name="Nolan M."/>
            <person name="Ohm R."/>
            <person name="Pangilinan J."/>
            <person name="Park H.-J."/>
            <person name="Ramirez L."/>
            <person name="Alfaro M."/>
            <person name="Sun H."/>
            <person name="Tritt A."/>
            <person name="Yoshinaga Y."/>
            <person name="Zwiers L.-H."/>
            <person name="Turgeon B."/>
            <person name="Goodwin S."/>
            <person name="Spatafora J."/>
            <person name="Crous P."/>
            <person name="Grigoriev I."/>
        </authorList>
    </citation>
    <scope>NUCLEOTIDE SEQUENCE</scope>
    <source>
        <strain evidence="2">CBS 122368</strain>
    </source>
</reference>
<sequence>MHLLLSEECLNLINMSYSLRHSPHRVAHAFVYTQQAPWSSIAYGLSRAISEPEEAFRQWADAQIVMNASIGLVGSIVSAVVASLLTYESTQASPWTASAALYAALTFSLMGIVSAFQQNIFVESALLRPTIREQANHIFGIVEHPEDKNHVAATVRRCAFALRIPELLLTCGIFCLFVGLSVVAISPLWDRGDASVWDGQQKIAVTYIIALFIGIVAYLLGIVSQIN</sequence>
<keyword evidence="1" id="KW-0812">Transmembrane</keyword>
<accession>A0A6A6IMK3</accession>
<evidence type="ECO:0000256" key="1">
    <source>
        <dbReference type="SAM" id="Phobius"/>
    </source>
</evidence>
<feature type="transmembrane region" description="Helical" evidence="1">
    <location>
        <begin position="64"/>
        <end position="87"/>
    </location>
</feature>
<name>A0A6A6IMK3_9PLEO</name>
<keyword evidence="3" id="KW-1185">Reference proteome</keyword>
<feature type="transmembrane region" description="Helical" evidence="1">
    <location>
        <begin position="204"/>
        <end position="223"/>
    </location>
</feature>
<dbReference type="AlphaFoldDB" id="A0A6A6IMK3"/>
<dbReference type="Proteomes" id="UP000800094">
    <property type="component" value="Unassembled WGS sequence"/>
</dbReference>
<dbReference type="EMBL" id="ML987192">
    <property type="protein sequence ID" value="KAF2251795.1"/>
    <property type="molecule type" value="Genomic_DNA"/>
</dbReference>
<gene>
    <name evidence="2" type="ORF">BU26DRAFT_244450</name>
</gene>